<comment type="caution">
    <text evidence="2">The sequence shown here is derived from an EMBL/GenBank/DDBJ whole genome shotgun (WGS) entry which is preliminary data.</text>
</comment>
<sequence>MGSLRLDSNSAVRAAVTFPVWDLHTSARSRASRRQYLKCKSDVISKKTSKDATPQDMQKRARHHSSTSESLHYDVSMSFLFSVVRHTPVMAT</sequence>
<gene>
    <name evidence="2" type="ORF">F2P81_008062</name>
</gene>
<evidence type="ECO:0000313" key="3">
    <source>
        <dbReference type="Proteomes" id="UP000438429"/>
    </source>
</evidence>
<evidence type="ECO:0000256" key="1">
    <source>
        <dbReference type="SAM" id="MobiDB-lite"/>
    </source>
</evidence>
<dbReference type="EMBL" id="VEVO01000007">
    <property type="protein sequence ID" value="KAF0039827.1"/>
    <property type="molecule type" value="Genomic_DNA"/>
</dbReference>
<dbReference type="AlphaFoldDB" id="A0A6A4T198"/>
<proteinExistence type="predicted"/>
<evidence type="ECO:0000313" key="2">
    <source>
        <dbReference type="EMBL" id="KAF0039827.1"/>
    </source>
</evidence>
<organism evidence="2 3">
    <name type="scientific">Scophthalmus maximus</name>
    <name type="common">Turbot</name>
    <name type="synonym">Psetta maxima</name>
    <dbReference type="NCBI Taxonomy" id="52904"/>
    <lineage>
        <taxon>Eukaryota</taxon>
        <taxon>Metazoa</taxon>
        <taxon>Chordata</taxon>
        <taxon>Craniata</taxon>
        <taxon>Vertebrata</taxon>
        <taxon>Euteleostomi</taxon>
        <taxon>Actinopterygii</taxon>
        <taxon>Neopterygii</taxon>
        <taxon>Teleostei</taxon>
        <taxon>Neoteleostei</taxon>
        <taxon>Acanthomorphata</taxon>
        <taxon>Carangaria</taxon>
        <taxon>Pleuronectiformes</taxon>
        <taxon>Pleuronectoidei</taxon>
        <taxon>Scophthalmidae</taxon>
        <taxon>Scophthalmus</taxon>
    </lineage>
</organism>
<feature type="region of interest" description="Disordered" evidence="1">
    <location>
        <begin position="44"/>
        <end position="70"/>
    </location>
</feature>
<dbReference type="Proteomes" id="UP000438429">
    <property type="component" value="Unassembled WGS sequence"/>
</dbReference>
<name>A0A6A4T198_SCOMX</name>
<protein>
    <submittedName>
        <fullName evidence="2">Uncharacterized protein</fullName>
    </submittedName>
</protein>
<reference evidence="2 3" key="1">
    <citation type="submission" date="2019-06" db="EMBL/GenBank/DDBJ databases">
        <title>Draft genomes of female and male turbot (Scophthalmus maximus).</title>
        <authorList>
            <person name="Xu H."/>
            <person name="Xu X.-W."/>
            <person name="Shao C."/>
            <person name="Chen S."/>
        </authorList>
    </citation>
    <scope>NUCLEOTIDE SEQUENCE [LARGE SCALE GENOMIC DNA]</scope>
    <source>
        <strain evidence="2">Ysfricsl-2016a</strain>
        <tissue evidence="2">Blood</tissue>
    </source>
</reference>
<accession>A0A6A4T198</accession>